<evidence type="ECO:0000256" key="2">
    <source>
        <dbReference type="ARBA" id="ARBA00022630"/>
    </source>
</evidence>
<gene>
    <name evidence="10" type="ORF">SAMN05444266_106172</name>
</gene>
<keyword evidence="3 7" id="KW-0288">FMN</keyword>
<keyword evidence="6 7" id="KW-0520">NAD</keyword>
<feature type="binding site" evidence="8">
    <location>
        <position position="49"/>
    </location>
    <ligand>
        <name>FMN</name>
        <dbReference type="ChEBI" id="CHEBI:58210"/>
        <note>ligand shared between dimeric partners</note>
    </ligand>
</feature>
<name>A0A1M7FKS2_9BACT</name>
<reference evidence="10 11" key="1">
    <citation type="submission" date="2016-11" db="EMBL/GenBank/DDBJ databases">
        <authorList>
            <person name="Jaros S."/>
            <person name="Januszkiewicz K."/>
            <person name="Wedrychowicz H."/>
        </authorList>
    </citation>
    <scope>NUCLEOTIDE SEQUENCE [LARGE SCALE GENOMIC DNA]</scope>
    <source>
        <strain evidence="10 11">DSM 27406</strain>
    </source>
</reference>
<dbReference type="PANTHER" id="PTHR43821:SF1">
    <property type="entry name" value="NAD(P)H NITROREDUCTASE YDJA-RELATED"/>
    <property type="match status" value="1"/>
</dbReference>
<accession>A0A1M7FKS2</accession>
<keyword evidence="11" id="KW-1185">Reference proteome</keyword>
<dbReference type="EC" id="1.-.-.-" evidence="7"/>
<dbReference type="STRING" id="1419482.SAMN05444266_106172"/>
<evidence type="ECO:0000256" key="5">
    <source>
        <dbReference type="ARBA" id="ARBA00023002"/>
    </source>
</evidence>
<dbReference type="PANTHER" id="PTHR43821">
    <property type="entry name" value="NAD(P)H NITROREDUCTASE YDJA-RELATED"/>
    <property type="match status" value="1"/>
</dbReference>
<dbReference type="InterPro" id="IPR029479">
    <property type="entry name" value="Nitroreductase"/>
</dbReference>
<dbReference type="Pfam" id="PF00881">
    <property type="entry name" value="Nitroreductase"/>
    <property type="match status" value="1"/>
</dbReference>
<evidence type="ECO:0000313" key="10">
    <source>
        <dbReference type="EMBL" id="SHM04368.1"/>
    </source>
</evidence>
<dbReference type="InterPro" id="IPR052530">
    <property type="entry name" value="NAD(P)H_nitroreductase"/>
</dbReference>
<evidence type="ECO:0000259" key="9">
    <source>
        <dbReference type="Pfam" id="PF00881"/>
    </source>
</evidence>
<evidence type="ECO:0000256" key="4">
    <source>
        <dbReference type="ARBA" id="ARBA00022857"/>
    </source>
</evidence>
<sequence length="197" mass="21946">MIDTTTPATIVDSIISNRRNIKPTSMNGKKIADETVRELLQMADWAPTHGYTEPWYFVVFSGEKVQEFCTAHADMYKQYTLAEKYIAGNYDKLKTQGDLASHVIAITMKRGNKPNIPVVEEVAAVACAVQNMWLSANARGISGYWGSGGMTFHPAMKDYLGLGDEDQVLGFFYLGYSDEAAPAGKRVKPAEEKFKWM</sequence>
<dbReference type="InterPro" id="IPR026021">
    <property type="entry name" value="YdjA-like"/>
</dbReference>
<organism evidence="10 11">
    <name type="scientific">Chitinophaga jiangningensis</name>
    <dbReference type="NCBI Taxonomy" id="1419482"/>
    <lineage>
        <taxon>Bacteria</taxon>
        <taxon>Pseudomonadati</taxon>
        <taxon>Bacteroidota</taxon>
        <taxon>Chitinophagia</taxon>
        <taxon>Chitinophagales</taxon>
        <taxon>Chitinophagaceae</taxon>
        <taxon>Chitinophaga</taxon>
    </lineage>
</organism>
<dbReference type="EMBL" id="FRBL01000006">
    <property type="protein sequence ID" value="SHM04368.1"/>
    <property type="molecule type" value="Genomic_DNA"/>
</dbReference>
<evidence type="ECO:0000256" key="3">
    <source>
        <dbReference type="ARBA" id="ARBA00022643"/>
    </source>
</evidence>
<dbReference type="Gene3D" id="3.40.109.10">
    <property type="entry name" value="NADH Oxidase"/>
    <property type="match status" value="1"/>
</dbReference>
<comment type="cofactor">
    <cofactor evidence="8">
        <name>FMN</name>
        <dbReference type="ChEBI" id="CHEBI:58210"/>
    </cofactor>
    <text evidence="8">Binds 1 FMN per subunit.</text>
</comment>
<evidence type="ECO:0000256" key="6">
    <source>
        <dbReference type="ARBA" id="ARBA00023027"/>
    </source>
</evidence>
<dbReference type="RefSeq" id="WP_073083150.1">
    <property type="nucleotide sequence ID" value="NZ_FRBL01000006.1"/>
</dbReference>
<evidence type="ECO:0000256" key="8">
    <source>
        <dbReference type="PIRSR" id="PIRSR000232-1"/>
    </source>
</evidence>
<dbReference type="Proteomes" id="UP000184420">
    <property type="component" value="Unassembled WGS sequence"/>
</dbReference>
<dbReference type="GO" id="GO:0016491">
    <property type="term" value="F:oxidoreductase activity"/>
    <property type="evidence" value="ECO:0007669"/>
    <property type="project" value="UniProtKB-UniRule"/>
</dbReference>
<dbReference type="SUPFAM" id="SSF55469">
    <property type="entry name" value="FMN-dependent nitroreductase-like"/>
    <property type="match status" value="1"/>
</dbReference>
<comment type="similarity">
    <text evidence="1 7">Belongs to the nitroreductase family.</text>
</comment>
<keyword evidence="4 7" id="KW-0521">NADP</keyword>
<keyword evidence="2 7" id="KW-0285">Flavoprotein</keyword>
<feature type="binding site" description="in other chain" evidence="8">
    <location>
        <begin position="145"/>
        <end position="147"/>
    </location>
    <ligand>
        <name>FMN</name>
        <dbReference type="ChEBI" id="CHEBI:58210"/>
        <note>ligand shared between dimeric partners</note>
    </ligand>
</feature>
<evidence type="ECO:0000256" key="1">
    <source>
        <dbReference type="ARBA" id="ARBA00007118"/>
    </source>
</evidence>
<dbReference type="AlphaFoldDB" id="A0A1M7FKS2"/>
<protein>
    <recommendedName>
        <fullName evidence="7">Putative NAD(P)H nitroreductase</fullName>
        <ecNumber evidence="7">1.-.-.-</ecNumber>
    </recommendedName>
</protein>
<dbReference type="PIRSF" id="PIRSF000232">
    <property type="entry name" value="YdjA"/>
    <property type="match status" value="1"/>
</dbReference>
<evidence type="ECO:0000256" key="7">
    <source>
        <dbReference type="PIRNR" id="PIRNR000232"/>
    </source>
</evidence>
<evidence type="ECO:0000313" key="11">
    <source>
        <dbReference type="Proteomes" id="UP000184420"/>
    </source>
</evidence>
<proteinExistence type="inferred from homology"/>
<keyword evidence="5 7" id="KW-0560">Oxidoreductase</keyword>
<dbReference type="InterPro" id="IPR000415">
    <property type="entry name" value="Nitroreductase-like"/>
</dbReference>
<dbReference type="CDD" id="cd02135">
    <property type="entry name" value="YdjA-like"/>
    <property type="match status" value="1"/>
</dbReference>
<feature type="domain" description="Nitroreductase" evidence="9">
    <location>
        <begin position="18"/>
        <end position="176"/>
    </location>
</feature>